<feature type="region of interest" description="Domain III" evidence="6">
    <location>
        <begin position="168"/>
        <end position="225"/>
    </location>
</feature>
<organism evidence="9 10">
    <name type="scientific">Candidatus Hydrogenosomobacter endosymbioticus</name>
    <dbReference type="NCBI Taxonomy" id="2558174"/>
    <lineage>
        <taxon>Bacteria</taxon>
        <taxon>Pseudomonadati</taxon>
        <taxon>Pseudomonadota</taxon>
        <taxon>Alphaproteobacteria</taxon>
        <taxon>Holosporales</taxon>
        <taxon>Holosporaceae</taxon>
        <taxon>Candidatus Hydrogenosomobacter</taxon>
    </lineage>
</organism>
<comment type="domain">
    <text evidence="6">Has three domains with a flexible linker between the domains II and III and assumes an 'L' shape. Domain III is highly mobile and contacts RuvB.</text>
</comment>
<name>A0ABM7V8D9_9PROT</name>
<reference evidence="9" key="1">
    <citation type="submission" date="2021-10" db="EMBL/GenBank/DDBJ databases">
        <title>Genome Sequence of The Candidatus Hydrogeosomobacter endosymbioticus, an Intracellular Bacterial Symbiont of the Anaerobic Ciliate GW7.</title>
        <authorList>
            <person name="Shiohama Y."/>
            <person name="Shinzato N."/>
        </authorList>
    </citation>
    <scope>NUCLEOTIDE SEQUENCE [LARGE SCALE GENOMIC DNA]</scope>
    <source>
        <strain evidence="9">200920</strain>
    </source>
</reference>
<dbReference type="Gene3D" id="1.10.8.10">
    <property type="entry name" value="DNA helicase RuvA subunit, C-terminal domain"/>
    <property type="match status" value="1"/>
</dbReference>
<gene>
    <name evidence="6 9" type="primary">ruvA</name>
    <name evidence="9" type="ORF">HYD_1720</name>
</gene>
<proteinExistence type="inferred from homology"/>
<dbReference type="InterPro" id="IPR013849">
    <property type="entry name" value="DNA_helicase_Holl-junc_RuvA_I"/>
</dbReference>
<dbReference type="Gene3D" id="2.40.50.140">
    <property type="entry name" value="Nucleic acid-binding proteins"/>
    <property type="match status" value="1"/>
</dbReference>
<evidence type="ECO:0000256" key="6">
    <source>
        <dbReference type="HAMAP-Rule" id="MF_00031"/>
    </source>
</evidence>
<comment type="similarity">
    <text evidence="6">Belongs to the RuvA family.</text>
</comment>
<evidence type="ECO:0000313" key="10">
    <source>
        <dbReference type="Proteomes" id="UP001320209"/>
    </source>
</evidence>
<dbReference type="Pfam" id="PF14520">
    <property type="entry name" value="HHH_5"/>
    <property type="match status" value="1"/>
</dbReference>
<keyword evidence="9" id="KW-0378">Hydrolase</keyword>
<keyword evidence="9" id="KW-0347">Helicase</keyword>
<dbReference type="InterPro" id="IPR010994">
    <property type="entry name" value="RuvA_2-like"/>
</dbReference>
<dbReference type="SUPFAM" id="SSF50249">
    <property type="entry name" value="Nucleic acid-binding proteins"/>
    <property type="match status" value="1"/>
</dbReference>
<comment type="subunit">
    <text evidence="6">Homotetramer. Forms an RuvA(8)-RuvB(12)-Holliday junction (HJ) complex. HJ DNA is sandwiched between 2 RuvA tetramers; dsDNA enters through RuvA and exits via RuvB. An RuvB hexamer assembles on each DNA strand where it exits the tetramer. Each RuvB hexamer is contacted by two RuvA subunits (via domain III) on 2 adjacent RuvB subunits; this complex drives branch migration. In the full resolvosome a probable DNA-RuvA(4)-RuvB(12)-RuvC(2) complex forms which resolves the HJ.</text>
</comment>
<evidence type="ECO:0000259" key="8">
    <source>
        <dbReference type="Pfam" id="PF07499"/>
    </source>
</evidence>
<sequence>MIAFLTGIVAYVREDCVILNVGGVGYKVFLNERDLGYVAEICAGTPSVQLNLFIESVAREEGTVLVGFINDDEQEWFRYLTQVSGVGVRMALSVISKFCVTVLCDAIIREKKTILQKADGIGSRLAARIIVDLKDRAEKWMSSRGLESGQHSMDGTIEQCNVQTGDSVYLDSLCIIEQEANQALKSLGYSQKDIDSVIARIKEAGDEYRSTEELVILCLKYVGAA</sequence>
<evidence type="ECO:0000256" key="4">
    <source>
        <dbReference type="ARBA" id="ARBA00023172"/>
    </source>
</evidence>
<comment type="function">
    <text evidence="6">The RuvA-RuvB-RuvC complex processes Holliday junction (HJ) DNA during genetic recombination and DNA repair, while the RuvA-RuvB complex plays an important role in the rescue of blocked DNA replication forks via replication fork reversal (RFR). RuvA specifically binds to HJ cruciform DNA, conferring on it an open structure. The RuvB hexamer acts as an ATP-dependent pump, pulling dsDNA into and through the RuvAB complex. HJ branch migration allows RuvC to scan DNA until it finds its consensus sequence, where it cleaves and resolves the cruciform DNA.</text>
</comment>
<accession>A0ABM7V8D9</accession>
<evidence type="ECO:0000313" key="9">
    <source>
        <dbReference type="EMBL" id="BDB96039.1"/>
    </source>
</evidence>
<dbReference type="InterPro" id="IPR012340">
    <property type="entry name" value="NA-bd_OB-fold"/>
</dbReference>
<keyword evidence="9" id="KW-0547">Nucleotide-binding</keyword>
<dbReference type="EMBL" id="AP025225">
    <property type="protein sequence ID" value="BDB96039.1"/>
    <property type="molecule type" value="Genomic_DNA"/>
</dbReference>
<keyword evidence="5 6" id="KW-0234">DNA repair</keyword>
<evidence type="ECO:0000256" key="3">
    <source>
        <dbReference type="ARBA" id="ARBA00023125"/>
    </source>
</evidence>
<keyword evidence="2 6" id="KW-0227">DNA damage</keyword>
<comment type="caution">
    <text evidence="6">Lacks conserved residue(s) required for the propagation of feature annotation.</text>
</comment>
<dbReference type="HAMAP" id="MF_00031">
    <property type="entry name" value="DNA_HJ_migration_RuvA"/>
    <property type="match status" value="1"/>
</dbReference>
<feature type="domain" description="DNA helicase Holliday junction RuvA type" evidence="7">
    <location>
        <begin position="1"/>
        <end position="65"/>
    </location>
</feature>
<dbReference type="Gene3D" id="1.10.150.20">
    <property type="entry name" value="5' to 3' exonuclease, C-terminal subdomain"/>
    <property type="match status" value="1"/>
</dbReference>
<keyword evidence="3 6" id="KW-0238">DNA-binding</keyword>
<dbReference type="Proteomes" id="UP001320209">
    <property type="component" value="Chromosome"/>
</dbReference>
<dbReference type="CDD" id="cd14332">
    <property type="entry name" value="UBA_RuvA_C"/>
    <property type="match status" value="1"/>
</dbReference>
<feature type="domain" description="Holliday junction DNA helicase RuvA C-terminal" evidence="8">
    <location>
        <begin position="178"/>
        <end position="220"/>
    </location>
</feature>
<dbReference type="InterPro" id="IPR011114">
    <property type="entry name" value="RuvA_C"/>
</dbReference>
<dbReference type="Pfam" id="PF01330">
    <property type="entry name" value="RuvA_N"/>
    <property type="match status" value="1"/>
</dbReference>
<keyword evidence="1 6" id="KW-0963">Cytoplasm</keyword>
<dbReference type="RefSeq" id="WP_236865409.1">
    <property type="nucleotide sequence ID" value="NZ_AP025225.1"/>
</dbReference>
<keyword evidence="9" id="KW-0067">ATP-binding</keyword>
<evidence type="ECO:0000259" key="7">
    <source>
        <dbReference type="Pfam" id="PF01330"/>
    </source>
</evidence>
<comment type="subcellular location">
    <subcellularLocation>
        <location evidence="6">Cytoplasm</location>
    </subcellularLocation>
</comment>
<dbReference type="Pfam" id="PF07499">
    <property type="entry name" value="RuvA_C"/>
    <property type="match status" value="1"/>
</dbReference>
<evidence type="ECO:0000256" key="1">
    <source>
        <dbReference type="ARBA" id="ARBA00022490"/>
    </source>
</evidence>
<keyword evidence="4 6" id="KW-0233">DNA recombination</keyword>
<evidence type="ECO:0000256" key="5">
    <source>
        <dbReference type="ARBA" id="ARBA00023204"/>
    </source>
</evidence>
<keyword evidence="10" id="KW-1185">Reference proteome</keyword>
<dbReference type="GO" id="GO:0004386">
    <property type="term" value="F:helicase activity"/>
    <property type="evidence" value="ECO:0007669"/>
    <property type="project" value="UniProtKB-KW"/>
</dbReference>
<dbReference type="NCBIfam" id="TIGR00084">
    <property type="entry name" value="ruvA"/>
    <property type="match status" value="1"/>
</dbReference>
<dbReference type="InterPro" id="IPR000085">
    <property type="entry name" value="RuvA"/>
</dbReference>
<evidence type="ECO:0000256" key="2">
    <source>
        <dbReference type="ARBA" id="ARBA00022763"/>
    </source>
</evidence>
<protein>
    <recommendedName>
        <fullName evidence="6">Holliday junction branch migration complex subunit RuvA</fullName>
    </recommendedName>
</protein>
<dbReference type="SUPFAM" id="SSF47781">
    <property type="entry name" value="RuvA domain 2-like"/>
    <property type="match status" value="1"/>
</dbReference>